<protein>
    <recommendedName>
        <fullName evidence="4">Purine nucleoside phosphorylase</fullName>
        <shortName evidence="4">PNP</shortName>
        <ecNumber evidence="4">2.4.2.1</ecNumber>
    </recommendedName>
</protein>
<dbReference type="HAMAP" id="MF_01963">
    <property type="entry name" value="MTAP"/>
    <property type="match status" value="1"/>
</dbReference>
<comment type="similarity">
    <text evidence="4">Belongs to the PNP/MTAP phosphorylase family. MTAP subfamily.</text>
</comment>
<evidence type="ECO:0000256" key="3">
    <source>
        <dbReference type="ARBA" id="ARBA00022726"/>
    </source>
</evidence>
<evidence type="ECO:0000313" key="6">
    <source>
        <dbReference type="EMBL" id="OGY44955.1"/>
    </source>
</evidence>
<dbReference type="PANTHER" id="PTHR42679:SF2">
    <property type="entry name" value="S-METHYL-5'-THIOADENOSINE PHOSPHORYLASE"/>
    <property type="match status" value="1"/>
</dbReference>
<dbReference type="GO" id="GO:0019509">
    <property type="term" value="P:L-methionine salvage from methylthioadenosine"/>
    <property type="evidence" value="ECO:0007669"/>
    <property type="project" value="TreeGrafter"/>
</dbReference>
<feature type="site" description="Important for substrate specificity" evidence="4">
    <location>
        <position position="223"/>
    </location>
</feature>
<evidence type="ECO:0000256" key="2">
    <source>
        <dbReference type="ARBA" id="ARBA00022679"/>
    </source>
</evidence>
<dbReference type="GO" id="GO:0017061">
    <property type="term" value="F:S-methyl-5-thioadenosine phosphorylase activity"/>
    <property type="evidence" value="ECO:0007669"/>
    <property type="project" value="InterPro"/>
</dbReference>
<feature type="binding site" evidence="4">
    <location>
        <begin position="210"/>
        <end position="212"/>
    </location>
    <ligand>
        <name>substrate</name>
    </ligand>
</feature>
<dbReference type="InterPro" id="IPR000845">
    <property type="entry name" value="Nucleoside_phosphorylase_d"/>
</dbReference>
<dbReference type="InterPro" id="IPR018099">
    <property type="entry name" value="Purine_phosphorylase-2_CS"/>
</dbReference>
<dbReference type="InterPro" id="IPR010044">
    <property type="entry name" value="MTAP"/>
</dbReference>
<dbReference type="UniPathway" id="UPA00606"/>
<feature type="site" description="Important for substrate specificity" evidence="4">
    <location>
        <position position="168"/>
    </location>
</feature>
<reference evidence="6 7" key="1">
    <citation type="journal article" date="2016" name="Nat. Commun.">
        <title>Thousands of microbial genomes shed light on interconnected biogeochemical processes in an aquifer system.</title>
        <authorList>
            <person name="Anantharaman K."/>
            <person name="Brown C.T."/>
            <person name="Hug L.A."/>
            <person name="Sharon I."/>
            <person name="Castelle C.J."/>
            <person name="Probst A.J."/>
            <person name="Thomas B.C."/>
            <person name="Singh A."/>
            <person name="Wilkins M.J."/>
            <person name="Karaoz U."/>
            <person name="Brodie E.L."/>
            <person name="Williams K.H."/>
            <person name="Hubbard S.S."/>
            <person name="Banfield J.F."/>
        </authorList>
    </citation>
    <scope>NUCLEOTIDE SEQUENCE [LARGE SCALE GENOMIC DNA]</scope>
</reference>
<dbReference type="Proteomes" id="UP000176241">
    <property type="component" value="Unassembled WGS sequence"/>
</dbReference>
<gene>
    <name evidence="6" type="ORF">A2731_01325</name>
</gene>
<dbReference type="FunFam" id="3.40.50.1580:FF:000012">
    <property type="entry name" value="Probable 6-oxopurine nucleoside phosphorylase"/>
    <property type="match status" value="1"/>
</dbReference>
<dbReference type="Pfam" id="PF01048">
    <property type="entry name" value="PNP_UDP_1"/>
    <property type="match status" value="1"/>
</dbReference>
<organism evidence="6 7">
    <name type="scientific">Candidatus Buchananbacteria bacterium RIFCSPHIGHO2_01_FULL_39_8</name>
    <dbReference type="NCBI Taxonomy" id="1797533"/>
    <lineage>
        <taxon>Bacteria</taxon>
        <taxon>Candidatus Buchananiibacteriota</taxon>
    </lineage>
</organism>
<feature type="binding site" evidence="4">
    <location>
        <position position="187"/>
    </location>
    <ligand>
        <name>phosphate</name>
        <dbReference type="ChEBI" id="CHEBI:43474"/>
    </ligand>
</feature>
<feature type="binding site" evidence="4">
    <location>
        <position position="14"/>
    </location>
    <ligand>
        <name>phosphate</name>
        <dbReference type="ChEBI" id="CHEBI:43474"/>
    </ligand>
</feature>
<dbReference type="GO" id="GO:0005829">
    <property type="term" value="C:cytosol"/>
    <property type="evidence" value="ECO:0007669"/>
    <property type="project" value="TreeGrafter"/>
</dbReference>
<feature type="domain" description="Nucleoside phosphorylase" evidence="5">
    <location>
        <begin position="7"/>
        <end position="245"/>
    </location>
</feature>
<comment type="subunit">
    <text evidence="4">Homohexamer. Dimer of a homotrimer.</text>
</comment>
<dbReference type="EMBL" id="MHIC01000021">
    <property type="protein sequence ID" value="OGY44955.1"/>
    <property type="molecule type" value="Genomic_DNA"/>
</dbReference>
<evidence type="ECO:0000259" key="5">
    <source>
        <dbReference type="Pfam" id="PF01048"/>
    </source>
</evidence>
<name>A0A1G1XXX8_9BACT</name>
<feature type="binding site" evidence="4">
    <location>
        <begin position="56"/>
        <end position="57"/>
    </location>
    <ligand>
        <name>phosphate</name>
        <dbReference type="ChEBI" id="CHEBI:43474"/>
    </ligand>
</feature>
<dbReference type="PANTHER" id="PTHR42679">
    <property type="entry name" value="S-METHYL-5'-THIOADENOSINE PHOSPHORYLASE"/>
    <property type="match status" value="1"/>
</dbReference>
<dbReference type="PROSITE" id="PS01240">
    <property type="entry name" value="PNP_MTAP_2"/>
    <property type="match status" value="1"/>
</dbReference>
<feature type="binding site" evidence="4">
    <location>
        <position position="186"/>
    </location>
    <ligand>
        <name>substrate</name>
    </ligand>
</feature>
<feature type="binding site" evidence="4">
    <location>
        <begin position="89"/>
        <end position="90"/>
    </location>
    <ligand>
        <name>phosphate</name>
        <dbReference type="ChEBI" id="CHEBI:43474"/>
    </ligand>
</feature>
<comment type="catalytic activity">
    <reaction evidence="4">
        <text>a purine D-ribonucleoside + phosphate = a purine nucleobase + alpha-D-ribose 1-phosphate</text>
        <dbReference type="Rhea" id="RHEA:19805"/>
        <dbReference type="ChEBI" id="CHEBI:26386"/>
        <dbReference type="ChEBI" id="CHEBI:43474"/>
        <dbReference type="ChEBI" id="CHEBI:57720"/>
        <dbReference type="ChEBI" id="CHEBI:142355"/>
        <dbReference type="EC" id="2.4.2.1"/>
    </reaction>
</comment>
<comment type="function">
    <text evidence="4">Purine nucleoside phosphorylase involved in purine salvage.</text>
</comment>
<keyword evidence="2 4" id="KW-0808">Transferase</keyword>
<sequence>MSDKKIKIGIIGGTGLDNPKMLKDYQEIEVDTPFGKPSSQLTTGKLGDKEVVIIVRHGKDHLIMPTKVNFRANIWALKEAGCSHILATTACGSLRQEIKPGDLVFIDQFIDNTKHRILTFYEDKVIHTPMAEPFCAKLRGLLVESAKDLGLSYHSKGTMVTIEGPRFSTKAESFMFQKWGADVINMSTVPEVILAREIGICYQSVAMSTDYDCWKDDEEPVTWEIIVERMKQNADNVKNLFLKTIPKIDFYDCECKNTTSEVEV</sequence>
<keyword evidence="3 4" id="KW-0660">Purine salvage</keyword>
<evidence type="ECO:0000313" key="7">
    <source>
        <dbReference type="Proteomes" id="UP000176241"/>
    </source>
</evidence>
<comment type="caution">
    <text evidence="6">The sequence shown here is derived from an EMBL/GenBank/DDBJ whole genome shotgun (WGS) entry which is preliminary data.</text>
</comment>
<accession>A0A1G1XXX8</accession>
<dbReference type="SUPFAM" id="SSF53167">
    <property type="entry name" value="Purine and uridine phosphorylases"/>
    <property type="match status" value="1"/>
</dbReference>
<dbReference type="EC" id="2.4.2.1" evidence="4"/>
<dbReference type="CDD" id="cd09010">
    <property type="entry name" value="MTAP_SsMTAPII_like_MTIP"/>
    <property type="match status" value="1"/>
</dbReference>
<dbReference type="Gene3D" id="3.40.50.1580">
    <property type="entry name" value="Nucleoside phosphorylase domain"/>
    <property type="match status" value="1"/>
</dbReference>
<dbReference type="AlphaFoldDB" id="A0A1G1XXX8"/>
<dbReference type="InterPro" id="IPR035994">
    <property type="entry name" value="Nucleoside_phosphorylase_sf"/>
</dbReference>
<evidence type="ECO:0000256" key="1">
    <source>
        <dbReference type="ARBA" id="ARBA00022676"/>
    </source>
</evidence>
<dbReference type="NCBIfam" id="TIGR01694">
    <property type="entry name" value="MTAP"/>
    <property type="match status" value="1"/>
</dbReference>
<comment type="miscellaneous">
    <text evidence="4">Although this enzyme belongs to the family of MTA phosphorylases based on sequence homology, it lacks several conserved amino acids in the substrate binding pocket that confer specificity towards MTA.</text>
</comment>
<evidence type="ECO:0000256" key="4">
    <source>
        <dbReference type="HAMAP-Rule" id="MF_01963"/>
    </source>
</evidence>
<dbReference type="STRING" id="1797533.A2731_01325"/>
<dbReference type="GO" id="GO:0006166">
    <property type="term" value="P:purine ribonucleoside salvage"/>
    <property type="evidence" value="ECO:0007669"/>
    <property type="project" value="UniProtKB-UniRule"/>
</dbReference>
<keyword evidence="1 4" id="KW-0328">Glycosyltransferase</keyword>
<comment type="pathway">
    <text evidence="4">Purine metabolism; purine nucleoside salvage.</text>
</comment>
<proteinExistence type="inferred from homology"/>